<keyword evidence="1" id="KW-0805">Transcription regulation</keyword>
<reference evidence="6" key="1">
    <citation type="submission" date="2022-10" db="EMBL/GenBank/DDBJ databases">
        <title>The complete genomes of actinobacterial strains from the NBC collection.</title>
        <authorList>
            <person name="Joergensen T.S."/>
            <person name="Alvarez Arevalo M."/>
            <person name="Sterndorff E.B."/>
            <person name="Faurdal D."/>
            <person name="Vuksanovic O."/>
            <person name="Mourched A.-S."/>
            <person name="Charusanti P."/>
            <person name="Shaw S."/>
            <person name="Blin K."/>
            <person name="Weber T."/>
        </authorList>
    </citation>
    <scope>NUCLEOTIDE SEQUENCE</scope>
    <source>
        <strain evidence="6">NBC_01482</strain>
    </source>
</reference>
<evidence type="ECO:0000313" key="7">
    <source>
        <dbReference type="Proteomes" id="UP001432062"/>
    </source>
</evidence>
<dbReference type="InterPro" id="IPR050109">
    <property type="entry name" value="HTH-type_TetR-like_transc_reg"/>
</dbReference>
<dbReference type="InterPro" id="IPR049445">
    <property type="entry name" value="TetR_SbtR-like_C"/>
</dbReference>
<evidence type="ECO:0000313" key="6">
    <source>
        <dbReference type="EMBL" id="WUV45803.1"/>
    </source>
</evidence>
<evidence type="ECO:0000256" key="4">
    <source>
        <dbReference type="PROSITE-ProRule" id="PRU00335"/>
    </source>
</evidence>
<dbReference type="Proteomes" id="UP001432062">
    <property type="component" value="Chromosome"/>
</dbReference>
<dbReference type="PROSITE" id="PS50977">
    <property type="entry name" value="HTH_TETR_2"/>
    <property type="match status" value="1"/>
</dbReference>
<dbReference type="PANTHER" id="PTHR30055">
    <property type="entry name" value="HTH-TYPE TRANSCRIPTIONAL REGULATOR RUTR"/>
    <property type="match status" value="1"/>
</dbReference>
<dbReference type="SUPFAM" id="SSF46689">
    <property type="entry name" value="Homeodomain-like"/>
    <property type="match status" value="1"/>
</dbReference>
<dbReference type="RefSeq" id="WP_327099061.1">
    <property type="nucleotide sequence ID" value="NZ_CP109149.1"/>
</dbReference>
<organism evidence="6 7">
    <name type="scientific">Nocardia vinacea</name>
    <dbReference type="NCBI Taxonomy" id="96468"/>
    <lineage>
        <taxon>Bacteria</taxon>
        <taxon>Bacillati</taxon>
        <taxon>Actinomycetota</taxon>
        <taxon>Actinomycetes</taxon>
        <taxon>Mycobacteriales</taxon>
        <taxon>Nocardiaceae</taxon>
        <taxon>Nocardia</taxon>
    </lineage>
</organism>
<dbReference type="InterPro" id="IPR036271">
    <property type="entry name" value="Tet_transcr_reg_TetR-rel_C_sf"/>
</dbReference>
<dbReference type="EMBL" id="CP109441">
    <property type="protein sequence ID" value="WUV45803.1"/>
    <property type="molecule type" value="Genomic_DNA"/>
</dbReference>
<evidence type="ECO:0000256" key="1">
    <source>
        <dbReference type="ARBA" id="ARBA00023015"/>
    </source>
</evidence>
<proteinExistence type="predicted"/>
<protein>
    <submittedName>
        <fullName evidence="6">TetR/AcrR family transcriptional regulator</fullName>
    </submittedName>
</protein>
<dbReference type="PRINTS" id="PR00455">
    <property type="entry name" value="HTHTETR"/>
</dbReference>
<dbReference type="InterPro" id="IPR009057">
    <property type="entry name" value="Homeodomain-like_sf"/>
</dbReference>
<dbReference type="PANTHER" id="PTHR30055:SF234">
    <property type="entry name" value="HTH-TYPE TRANSCRIPTIONAL REGULATOR BETI"/>
    <property type="match status" value="1"/>
</dbReference>
<evidence type="ECO:0000256" key="3">
    <source>
        <dbReference type="ARBA" id="ARBA00023163"/>
    </source>
</evidence>
<dbReference type="Gene3D" id="1.10.357.10">
    <property type="entry name" value="Tetracycline Repressor, domain 2"/>
    <property type="match status" value="1"/>
</dbReference>
<accession>A0ABZ1YRJ4</accession>
<sequence>MRADAVRNHRRILDAAAQLLAERGLEVTLDDIAAAADIGVGTVYRRYPNKRALVIELFVAQLDEIVDTAEAAVLDPNPWYGLTRFVELTCEMVAGNRGFATVMTELQDGAILFEEHRERLLPAVEALLRRGKAAGSVRPEVELADVLAVIGMVHAIAAWTGPVDPDNWRRYLIFLLNGIRTATEPELPLTTPALTEEQMNEARVALVRRRK</sequence>
<evidence type="ECO:0000256" key="2">
    <source>
        <dbReference type="ARBA" id="ARBA00023125"/>
    </source>
</evidence>
<keyword evidence="3" id="KW-0804">Transcription</keyword>
<feature type="DNA-binding region" description="H-T-H motif" evidence="4">
    <location>
        <begin position="28"/>
        <end position="47"/>
    </location>
</feature>
<dbReference type="InterPro" id="IPR001647">
    <property type="entry name" value="HTH_TetR"/>
</dbReference>
<feature type="domain" description="HTH tetR-type" evidence="5">
    <location>
        <begin position="6"/>
        <end position="65"/>
    </location>
</feature>
<dbReference type="Pfam" id="PF21597">
    <property type="entry name" value="TetR_C_43"/>
    <property type="match status" value="1"/>
</dbReference>
<keyword evidence="2 4" id="KW-0238">DNA-binding</keyword>
<name>A0ABZ1YRJ4_9NOCA</name>
<gene>
    <name evidence="6" type="ORF">OG563_43125</name>
</gene>
<keyword evidence="7" id="KW-1185">Reference proteome</keyword>
<evidence type="ECO:0000259" key="5">
    <source>
        <dbReference type="PROSITE" id="PS50977"/>
    </source>
</evidence>
<dbReference type="SUPFAM" id="SSF48498">
    <property type="entry name" value="Tetracyclin repressor-like, C-terminal domain"/>
    <property type="match status" value="1"/>
</dbReference>
<dbReference type="Pfam" id="PF00440">
    <property type="entry name" value="TetR_N"/>
    <property type="match status" value="1"/>
</dbReference>